<protein>
    <recommendedName>
        <fullName evidence="4">Ribosomally synthesized peptide with SipW-like signal peptide</fullName>
    </recommendedName>
</protein>
<keyword evidence="1" id="KW-1133">Transmembrane helix</keyword>
<feature type="transmembrane region" description="Helical" evidence="1">
    <location>
        <begin position="39"/>
        <end position="60"/>
    </location>
</feature>
<evidence type="ECO:0000313" key="3">
    <source>
        <dbReference type="Proteomes" id="UP001500363"/>
    </source>
</evidence>
<evidence type="ECO:0000313" key="2">
    <source>
        <dbReference type="EMBL" id="GAA1552299.1"/>
    </source>
</evidence>
<dbReference type="EMBL" id="BAAANC010000003">
    <property type="protein sequence ID" value="GAA1552299.1"/>
    <property type="molecule type" value="Genomic_DNA"/>
</dbReference>
<keyword evidence="1" id="KW-0472">Membrane</keyword>
<gene>
    <name evidence="2" type="ORF">GCM10009741_65990</name>
</gene>
<reference evidence="3" key="1">
    <citation type="journal article" date="2019" name="Int. J. Syst. Evol. Microbiol.">
        <title>The Global Catalogue of Microorganisms (GCM) 10K type strain sequencing project: providing services to taxonomists for standard genome sequencing and annotation.</title>
        <authorList>
            <consortium name="The Broad Institute Genomics Platform"/>
            <consortium name="The Broad Institute Genome Sequencing Center for Infectious Disease"/>
            <person name="Wu L."/>
            <person name="Ma J."/>
        </authorList>
    </citation>
    <scope>NUCLEOTIDE SEQUENCE [LARGE SCALE GENOMIC DNA]</scope>
    <source>
        <strain evidence="3">JCM 14303</strain>
    </source>
</reference>
<dbReference type="RefSeq" id="WP_344181242.1">
    <property type="nucleotide sequence ID" value="NZ_BAAANC010000003.1"/>
</dbReference>
<sequence>MNTDELRTLLKEAGRPVSSPGDPVPVIRRRARRHRRNQAAAAVACTAVVVAGVASAVDLWPRDSVGPAGSVATQFPLQALDDTPLEVGTRKLLDDPAPHRELEAGGGLYLGMDGLRPDDLVRVRMVCPTASGSAPVTLEVSLRPFTEQQLDPPPTPPGGAVPGARQVACTDTISSADFVVPAGWPRYAVAQVDMKPNEIRSLKLEVAAYR</sequence>
<accession>A0ABP4MY78</accession>
<name>A0ABP4MY78_9ACTN</name>
<keyword evidence="3" id="KW-1185">Reference proteome</keyword>
<proteinExistence type="predicted"/>
<dbReference type="Proteomes" id="UP001500363">
    <property type="component" value="Unassembled WGS sequence"/>
</dbReference>
<comment type="caution">
    <text evidence="2">The sequence shown here is derived from an EMBL/GenBank/DDBJ whole genome shotgun (WGS) entry which is preliminary data.</text>
</comment>
<organism evidence="2 3">
    <name type="scientific">Kribbella lupini</name>
    <dbReference type="NCBI Taxonomy" id="291602"/>
    <lineage>
        <taxon>Bacteria</taxon>
        <taxon>Bacillati</taxon>
        <taxon>Actinomycetota</taxon>
        <taxon>Actinomycetes</taxon>
        <taxon>Propionibacteriales</taxon>
        <taxon>Kribbellaceae</taxon>
        <taxon>Kribbella</taxon>
    </lineage>
</organism>
<evidence type="ECO:0000256" key="1">
    <source>
        <dbReference type="SAM" id="Phobius"/>
    </source>
</evidence>
<evidence type="ECO:0008006" key="4">
    <source>
        <dbReference type="Google" id="ProtNLM"/>
    </source>
</evidence>
<keyword evidence="1" id="KW-0812">Transmembrane</keyword>